<feature type="transmembrane region" description="Helical" evidence="1">
    <location>
        <begin position="213"/>
        <end position="230"/>
    </location>
</feature>
<organism evidence="3 4">
    <name type="scientific">Larkinella bovis</name>
    <dbReference type="NCBI Taxonomy" id="683041"/>
    <lineage>
        <taxon>Bacteria</taxon>
        <taxon>Pseudomonadati</taxon>
        <taxon>Bacteroidota</taxon>
        <taxon>Cytophagia</taxon>
        <taxon>Cytophagales</taxon>
        <taxon>Spirosomataceae</taxon>
        <taxon>Larkinella</taxon>
    </lineage>
</organism>
<protein>
    <submittedName>
        <fullName evidence="3">CPBP family intramembrane glutamic endopeptidase</fullName>
        <ecNumber evidence="3">3.4.-.-</ecNumber>
    </submittedName>
</protein>
<proteinExistence type="predicted"/>
<reference evidence="4" key="1">
    <citation type="journal article" date="2019" name="Int. J. Syst. Evol. Microbiol.">
        <title>The Global Catalogue of Microorganisms (GCM) 10K type strain sequencing project: providing services to taxonomists for standard genome sequencing and annotation.</title>
        <authorList>
            <consortium name="The Broad Institute Genomics Platform"/>
            <consortium name="The Broad Institute Genome Sequencing Center for Infectious Disease"/>
            <person name="Wu L."/>
            <person name="Ma J."/>
        </authorList>
    </citation>
    <scope>NUCLEOTIDE SEQUENCE [LARGE SCALE GENOMIC DNA]</scope>
    <source>
        <strain evidence="4">CCUG 55250</strain>
    </source>
</reference>
<dbReference type="PANTHER" id="PTHR35797:SF1">
    <property type="entry name" value="PROTEASE"/>
    <property type="match status" value="1"/>
</dbReference>
<keyword evidence="1" id="KW-0812">Transmembrane</keyword>
<dbReference type="RefSeq" id="WP_379850019.1">
    <property type="nucleotide sequence ID" value="NZ_JBHSMA010000013.1"/>
</dbReference>
<feature type="transmembrane region" description="Helical" evidence="1">
    <location>
        <begin position="185"/>
        <end position="206"/>
    </location>
</feature>
<dbReference type="EMBL" id="JBHSMA010000013">
    <property type="protein sequence ID" value="MFC5412474.1"/>
    <property type="molecule type" value="Genomic_DNA"/>
</dbReference>
<keyword evidence="1" id="KW-1133">Transmembrane helix</keyword>
<name>A0ABW0IHX5_9BACT</name>
<feature type="transmembrane region" description="Helical" evidence="1">
    <location>
        <begin position="75"/>
        <end position="102"/>
    </location>
</feature>
<dbReference type="GO" id="GO:0016787">
    <property type="term" value="F:hydrolase activity"/>
    <property type="evidence" value="ECO:0007669"/>
    <property type="project" value="UniProtKB-KW"/>
</dbReference>
<keyword evidence="1" id="KW-0472">Membrane</keyword>
<dbReference type="Pfam" id="PF02517">
    <property type="entry name" value="Rce1-like"/>
    <property type="match status" value="1"/>
</dbReference>
<feature type="domain" description="CAAX prenyl protease 2/Lysostaphin resistance protein A-like" evidence="2">
    <location>
        <begin position="119"/>
        <end position="225"/>
    </location>
</feature>
<gene>
    <name evidence="3" type="ORF">ACFPMF_24330</name>
</gene>
<feature type="transmembrane region" description="Helical" evidence="1">
    <location>
        <begin position="122"/>
        <end position="140"/>
    </location>
</feature>
<feature type="transmembrane region" description="Helical" evidence="1">
    <location>
        <begin position="152"/>
        <end position="173"/>
    </location>
</feature>
<evidence type="ECO:0000259" key="2">
    <source>
        <dbReference type="Pfam" id="PF02517"/>
    </source>
</evidence>
<dbReference type="InterPro" id="IPR003675">
    <property type="entry name" value="Rce1/LyrA-like_dom"/>
</dbReference>
<keyword evidence="4" id="KW-1185">Reference proteome</keyword>
<accession>A0ABW0IHX5</accession>
<evidence type="ECO:0000313" key="4">
    <source>
        <dbReference type="Proteomes" id="UP001596106"/>
    </source>
</evidence>
<dbReference type="PANTHER" id="PTHR35797">
    <property type="entry name" value="PROTEASE-RELATED"/>
    <property type="match status" value="1"/>
</dbReference>
<sequence>MKRVLVYFLTACLISWLCWMPYFVPGFPVAWQTSSFLHYLGLTGPLLSALIGTWQQDAQPGLRKLFRSMLLPRGAFFYAVIVPLLPFLLLFLAASFATLGYFSSLDWRGLWRTRELGPVHPLAFIALNVGVVGLGEETGWRGYALPRLQQHFSAFSSSLILTVGWAIWHWPLFFYVNSGYHSMEIAGIVGWLMSLLTGSILFTWLFNSSRGSILSCALFHGFMDIAFMADLGKPEIANYVGMSVTIWGLSILFLYKFRHLSPWPRLRVV</sequence>
<dbReference type="Proteomes" id="UP001596106">
    <property type="component" value="Unassembled WGS sequence"/>
</dbReference>
<keyword evidence="3" id="KW-0378">Hydrolase</keyword>
<feature type="transmembrane region" description="Helical" evidence="1">
    <location>
        <begin position="236"/>
        <end position="255"/>
    </location>
</feature>
<dbReference type="InterPro" id="IPR042150">
    <property type="entry name" value="MmRce1-like"/>
</dbReference>
<evidence type="ECO:0000256" key="1">
    <source>
        <dbReference type="SAM" id="Phobius"/>
    </source>
</evidence>
<comment type="caution">
    <text evidence="3">The sequence shown here is derived from an EMBL/GenBank/DDBJ whole genome shotgun (WGS) entry which is preliminary data.</text>
</comment>
<feature type="transmembrane region" description="Helical" evidence="1">
    <location>
        <begin position="36"/>
        <end position="54"/>
    </location>
</feature>
<evidence type="ECO:0000313" key="3">
    <source>
        <dbReference type="EMBL" id="MFC5412474.1"/>
    </source>
</evidence>
<dbReference type="EC" id="3.4.-.-" evidence="3"/>